<reference evidence="2 3" key="1">
    <citation type="submission" date="2016-10" db="EMBL/GenBank/DDBJ databases">
        <authorList>
            <person name="de Groot N.N."/>
        </authorList>
    </citation>
    <scope>NUCLEOTIDE SEQUENCE [LARGE SCALE GENOMIC DNA]</scope>
    <source>
        <strain evidence="2 3">CGMCC 4.5681</strain>
    </source>
</reference>
<keyword evidence="1" id="KW-0472">Membrane</keyword>
<dbReference type="STRING" id="683260.SAMN05421874_104260"/>
<dbReference type="AlphaFoldDB" id="A0A1G8Y407"/>
<accession>A0A1G8Y407</accession>
<evidence type="ECO:0000313" key="2">
    <source>
        <dbReference type="EMBL" id="SDJ97447.1"/>
    </source>
</evidence>
<sequence>MMKRDAAAALAHADALEAEVRRHSQWYARFLVLYSVAALLVVLVIGVNPGPVGAIASMAVWVSALTGLLIYAFKQPVTRAGFARRHVLIIGSWGALYLAVLLPGSAWFEGDLAWWLPGAFVVALPGLIGAYAEVRR</sequence>
<keyword evidence="1" id="KW-0812">Transmembrane</keyword>
<feature type="transmembrane region" description="Helical" evidence="1">
    <location>
        <begin position="26"/>
        <end position="46"/>
    </location>
</feature>
<name>A0A1G8Y407_9ACTN</name>
<dbReference type="OrthoDB" id="3429272at2"/>
<evidence type="ECO:0000313" key="3">
    <source>
        <dbReference type="Proteomes" id="UP000198683"/>
    </source>
</evidence>
<dbReference type="RefSeq" id="WP_090762295.1">
    <property type="nucleotide sequence ID" value="NZ_FNFB01000004.1"/>
</dbReference>
<dbReference type="EMBL" id="FNFB01000004">
    <property type="protein sequence ID" value="SDJ97447.1"/>
    <property type="molecule type" value="Genomic_DNA"/>
</dbReference>
<organism evidence="2 3">
    <name type="scientific">Nonomuraea maritima</name>
    <dbReference type="NCBI Taxonomy" id="683260"/>
    <lineage>
        <taxon>Bacteria</taxon>
        <taxon>Bacillati</taxon>
        <taxon>Actinomycetota</taxon>
        <taxon>Actinomycetes</taxon>
        <taxon>Streptosporangiales</taxon>
        <taxon>Streptosporangiaceae</taxon>
        <taxon>Nonomuraea</taxon>
    </lineage>
</organism>
<dbReference type="Proteomes" id="UP000198683">
    <property type="component" value="Unassembled WGS sequence"/>
</dbReference>
<feature type="transmembrane region" description="Helical" evidence="1">
    <location>
        <begin position="85"/>
        <end position="108"/>
    </location>
</feature>
<protein>
    <submittedName>
        <fullName evidence="2">Uncharacterized protein</fullName>
    </submittedName>
</protein>
<evidence type="ECO:0000256" key="1">
    <source>
        <dbReference type="SAM" id="Phobius"/>
    </source>
</evidence>
<gene>
    <name evidence="2" type="ORF">SAMN05421874_104260</name>
</gene>
<keyword evidence="1" id="KW-1133">Transmembrane helix</keyword>
<feature type="transmembrane region" description="Helical" evidence="1">
    <location>
        <begin position="52"/>
        <end position="73"/>
    </location>
</feature>
<proteinExistence type="predicted"/>
<keyword evidence="3" id="KW-1185">Reference proteome</keyword>
<feature type="transmembrane region" description="Helical" evidence="1">
    <location>
        <begin position="114"/>
        <end position="132"/>
    </location>
</feature>